<feature type="active site" description="Nucleophile" evidence="7">
    <location>
        <position position="377"/>
    </location>
</feature>
<dbReference type="Gene3D" id="2.60.40.3780">
    <property type="match status" value="1"/>
</dbReference>
<feature type="domain" description="L,D-TPase catalytic" evidence="9">
    <location>
        <begin position="278"/>
        <end position="408"/>
    </location>
</feature>
<dbReference type="EMBL" id="BAAALD010000011">
    <property type="protein sequence ID" value="GAA1076206.1"/>
    <property type="molecule type" value="Genomic_DNA"/>
</dbReference>
<keyword evidence="11" id="KW-1185">Reference proteome</keyword>
<dbReference type="RefSeq" id="WP_344622882.1">
    <property type="nucleotide sequence ID" value="NZ_BAAALD010000011.1"/>
</dbReference>
<dbReference type="CDD" id="cd16913">
    <property type="entry name" value="YkuD_like"/>
    <property type="match status" value="1"/>
</dbReference>
<gene>
    <name evidence="10" type="ORF">GCM10009663_17010</name>
</gene>
<evidence type="ECO:0000313" key="10">
    <source>
        <dbReference type="EMBL" id="GAA1076206.1"/>
    </source>
</evidence>
<dbReference type="Gene3D" id="2.60.40.3710">
    <property type="match status" value="1"/>
</dbReference>
<keyword evidence="4 7" id="KW-0573">Peptidoglycan synthesis</keyword>
<evidence type="ECO:0000313" key="11">
    <source>
        <dbReference type="Proteomes" id="UP001499987"/>
    </source>
</evidence>
<keyword evidence="6 7" id="KW-0961">Cell wall biogenesis/degradation</keyword>
<dbReference type="PROSITE" id="PS52029">
    <property type="entry name" value="LD_TPASE"/>
    <property type="match status" value="1"/>
</dbReference>
<organism evidence="10 11">
    <name type="scientific">Kitasatospora arboriphila</name>
    <dbReference type="NCBI Taxonomy" id="258052"/>
    <lineage>
        <taxon>Bacteria</taxon>
        <taxon>Bacillati</taxon>
        <taxon>Actinomycetota</taxon>
        <taxon>Actinomycetes</taxon>
        <taxon>Kitasatosporales</taxon>
        <taxon>Streptomycetaceae</taxon>
        <taxon>Kitasatospora</taxon>
    </lineage>
</organism>
<sequence>MKPVQAAEAAIVRGAAGAGRTGRTARTAAVALAMGGVLLFTAACNDGGSGGSGGSAAAGASGGASGAAGSSGGSTTQAAPKASAAVLTVSAKDGATDVQPGGFTVTVASGKLTSVELKDKNDKAVAGTIAADGLSWKPSAPLAVGMAYTVNAQAKDDAGLPAAISSGFTTLSPAKKVATNDNIADNGTYGVGMIVSVAFSKPVKNKDAVLKGITVEASDGTVVKGHWFGSQRLDIRPAEYWKPGTKVTVKYRLKSVEVSPGVYGDVDRDEPFTIGRYQVSTVDAAKHVMTVASGGGATKSIPITAGNDQNPSWNGTMVISGKEKVTRMNSATVANVKGDEYDVPDVPHAMRLTTTGTYVHGNYWGNAFGKSNASHGCIGLKDVKGGSESSSAGTFFNSSLVGDVVKIVNSKGRTVSPDNGLSGWTLPWSNW</sequence>
<evidence type="ECO:0000256" key="5">
    <source>
        <dbReference type="ARBA" id="ARBA00023315"/>
    </source>
</evidence>
<dbReference type="InterPro" id="IPR038063">
    <property type="entry name" value="Transpep_catalytic_dom"/>
</dbReference>
<proteinExistence type="predicted"/>
<evidence type="ECO:0000256" key="8">
    <source>
        <dbReference type="SAM" id="MobiDB-lite"/>
    </source>
</evidence>
<keyword evidence="2" id="KW-0808">Transferase</keyword>
<evidence type="ECO:0000256" key="3">
    <source>
        <dbReference type="ARBA" id="ARBA00022960"/>
    </source>
</evidence>
<evidence type="ECO:0000256" key="1">
    <source>
        <dbReference type="ARBA" id="ARBA00004752"/>
    </source>
</evidence>
<protein>
    <submittedName>
        <fullName evidence="10">Ig-like domain-containing protein</fullName>
    </submittedName>
</protein>
<keyword evidence="3 7" id="KW-0133">Cell shape</keyword>
<comment type="pathway">
    <text evidence="1 7">Cell wall biogenesis; peptidoglycan biosynthesis.</text>
</comment>
<dbReference type="InterPro" id="IPR050979">
    <property type="entry name" value="LD-transpeptidase"/>
</dbReference>
<dbReference type="InterPro" id="IPR041280">
    <property type="entry name" value="Big_10"/>
</dbReference>
<evidence type="ECO:0000256" key="2">
    <source>
        <dbReference type="ARBA" id="ARBA00022679"/>
    </source>
</evidence>
<evidence type="ECO:0000256" key="4">
    <source>
        <dbReference type="ARBA" id="ARBA00022984"/>
    </source>
</evidence>
<keyword evidence="5" id="KW-0012">Acyltransferase</keyword>
<dbReference type="Proteomes" id="UP001499987">
    <property type="component" value="Unassembled WGS sequence"/>
</dbReference>
<dbReference type="Pfam" id="PF17964">
    <property type="entry name" value="Big_10"/>
    <property type="match status" value="1"/>
</dbReference>
<feature type="region of interest" description="Disordered" evidence="8">
    <location>
        <begin position="51"/>
        <end position="75"/>
    </location>
</feature>
<feature type="compositionally biased region" description="Gly residues" evidence="8">
    <location>
        <begin position="51"/>
        <end position="72"/>
    </location>
</feature>
<dbReference type="InterPro" id="IPR005490">
    <property type="entry name" value="LD_TPept_cat_dom"/>
</dbReference>
<dbReference type="SUPFAM" id="SSF141523">
    <property type="entry name" value="L,D-transpeptidase catalytic domain-like"/>
    <property type="match status" value="1"/>
</dbReference>
<dbReference type="Gene3D" id="2.40.440.10">
    <property type="entry name" value="L,D-transpeptidase catalytic domain-like"/>
    <property type="match status" value="1"/>
</dbReference>
<evidence type="ECO:0000259" key="9">
    <source>
        <dbReference type="PROSITE" id="PS52029"/>
    </source>
</evidence>
<reference evidence="10 11" key="1">
    <citation type="journal article" date="2019" name="Int. J. Syst. Evol. Microbiol.">
        <title>The Global Catalogue of Microorganisms (GCM) 10K type strain sequencing project: providing services to taxonomists for standard genome sequencing and annotation.</title>
        <authorList>
            <consortium name="The Broad Institute Genomics Platform"/>
            <consortium name="The Broad Institute Genome Sequencing Center for Infectious Disease"/>
            <person name="Wu L."/>
            <person name="Ma J."/>
        </authorList>
    </citation>
    <scope>NUCLEOTIDE SEQUENCE [LARGE SCALE GENOMIC DNA]</scope>
    <source>
        <strain evidence="10 11">JCM 13002</strain>
    </source>
</reference>
<dbReference type="PANTHER" id="PTHR30582">
    <property type="entry name" value="L,D-TRANSPEPTIDASE"/>
    <property type="match status" value="1"/>
</dbReference>
<evidence type="ECO:0000256" key="6">
    <source>
        <dbReference type="ARBA" id="ARBA00023316"/>
    </source>
</evidence>
<comment type="caution">
    <text evidence="10">The sequence shown here is derived from an EMBL/GenBank/DDBJ whole genome shotgun (WGS) entry which is preliminary data.</text>
</comment>
<name>A0ABN1TED9_9ACTN</name>
<evidence type="ECO:0000256" key="7">
    <source>
        <dbReference type="PROSITE-ProRule" id="PRU01373"/>
    </source>
</evidence>
<dbReference type="PANTHER" id="PTHR30582:SF2">
    <property type="entry name" value="L,D-TRANSPEPTIDASE YCIB-RELATED"/>
    <property type="match status" value="1"/>
</dbReference>
<feature type="active site" description="Proton donor/acceptor" evidence="7">
    <location>
        <position position="360"/>
    </location>
</feature>
<accession>A0ABN1TED9</accession>
<dbReference type="Pfam" id="PF03734">
    <property type="entry name" value="YkuD"/>
    <property type="match status" value="1"/>
</dbReference>